<keyword evidence="3" id="KW-1185">Reference proteome</keyword>
<evidence type="ECO:0000313" key="2">
    <source>
        <dbReference type="EMBL" id="MBB5471282.1"/>
    </source>
</evidence>
<accession>A0A511FHZ8</accession>
<name>A0A511FHZ8_9CELL</name>
<evidence type="ECO:0000313" key="3">
    <source>
        <dbReference type="Proteomes" id="UP000321723"/>
    </source>
</evidence>
<protein>
    <submittedName>
        <fullName evidence="1">Uncharacterized protein</fullName>
    </submittedName>
</protein>
<organism evidence="1 3">
    <name type="scientific">Cellulomonas hominis</name>
    <dbReference type="NCBI Taxonomy" id="156981"/>
    <lineage>
        <taxon>Bacteria</taxon>
        <taxon>Bacillati</taxon>
        <taxon>Actinomycetota</taxon>
        <taxon>Actinomycetes</taxon>
        <taxon>Micrococcales</taxon>
        <taxon>Cellulomonadaceae</taxon>
        <taxon>Cellulomonas</taxon>
    </lineage>
</organism>
<evidence type="ECO:0000313" key="4">
    <source>
        <dbReference type="Proteomes" id="UP000564629"/>
    </source>
</evidence>
<sequence>MRSLRCLLGRHDWRMHRNPEKGGAGAAFEVCARCGKDRVGHEQADGRWLAGGGMGGMG</sequence>
<reference evidence="2 4" key="2">
    <citation type="submission" date="2020-08" db="EMBL/GenBank/DDBJ databases">
        <title>Sequencing the genomes of 1000 actinobacteria strains.</title>
        <authorList>
            <person name="Klenk H.-P."/>
        </authorList>
    </citation>
    <scope>NUCLEOTIDE SEQUENCE [LARGE SCALE GENOMIC DNA]</scope>
    <source>
        <strain evidence="2 4">DSM 9581</strain>
    </source>
</reference>
<evidence type="ECO:0000313" key="1">
    <source>
        <dbReference type="EMBL" id="GEL48184.1"/>
    </source>
</evidence>
<gene>
    <name evidence="1" type="ORF">CHO01_33000</name>
    <name evidence="2" type="ORF">HNR08_000018</name>
</gene>
<dbReference type="RefSeq" id="WP_183834689.1">
    <property type="nucleotide sequence ID" value="NZ_BJVQ01000065.1"/>
</dbReference>
<dbReference type="AlphaFoldDB" id="A0A511FHZ8"/>
<dbReference type="Proteomes" id="UP000564629">
    <property type="component" value="Unassembled WGS sequence"/>
</dbReference>
<dbReference type="Proteomes" id="UP000321723">
    <property type="component" value="Unassembled WGS sequence"/>
</dbReference>
<dbReference type="EMBL" id="JACHDN010000001">
    <property type="protein sequence ID" value="MBB5471282.1"/>
    <property type="molecule type" value="Genomic_DNA"/>
</dbReference>
<dbReference type="EMBL" id="BJVQ01000065">
    <property type="protein sequence ID" value="GEL48184.1"/>
    <property type="molecule type" value="Genomic_DNA"/>
</dbReference>
<comment type="caution">
    <text evidence="1">The sequence shown here is derived from an EMBL/GenBank/DDBJ whole genome shotgun (WGS) entry which is preliminary data.</text>
</comment>
<reference evidence="1 3" key="1">
    <citation type="submission" date="2019-07" db="EMBL/GenBank/DDBJ databases">
        <title>Whole genome shotgun sequence of Cellulomonas hominis NBRC 16055.</title>
        <authorList>
            <person name="Hosoyama A."/>
            <person name="Uohara A."/>
            <person name="Ohji S."/>
            <person name="Ichikawa N."/>
        </authorList>
    </citation>
    <scope>NUCLEOTIDE SEQUENCE [LARGE SCALE GENOMIC DNA]</scope>
    <source>
        <strain evidence="1 3">NBRC 16055</strain>
    </source>
</reference>
<proteinExistence type="predicted"/>